<accession>A0A6L6XN06</accession>
<proteinExistence type="predicted"/>
<name>A0A6L6XN06_9ACTN</name>
<gene>
    <name evidence="3" type="ORF">GON03_03985</name>
</gene>
<keyword evidence="4" id="KW-1185">Reference proteome</keyword>
<feature type="transmembrane region" description="Helical" evidence="2">
    <location>
        <begin position="29"/>
        <end position="55"/>
    </location>
</feature>
<evidence type="ECO:0000256" key="2">
    <source>
        <dbReference type="SAM" id="Phobius"/>
    </source>
</evidence>
<dbReference type="RefSeq" id="WP_157340468.1">
    <property type="nucleotide sequence ID" value="NZ_WSEK01000004.1"/>
</dbReference>
<dbReference type="AlphaFoldDB" id="A0A6L6XN06"/>
<reference evidence="3 4" key="1">
    <citation type="submission" date="2019-12" db="EMBL/GenBank/DDBJ databases">
        <authorList>
            <person name="Huq M.A."/>
        </authorList>
    </citation>
    <scope>NUCLEOTIDE SEQUENCE [LARGE SCALE GENOMIC DNA]</scope>
    <source>
        <strain evidence="3 4">MAH-18</strain>
    </source>
</reference>
<dbReference type="EMBL" id="WSEK01000004">
    <property type="protein sequence ID" value="MVQ48328.1"/>
    <property type="molecule type" value="Genomic_DNA"/>
</dbReference>
<feature type="transmembrane region" description="Helical" evidence="2">
    <location>
        <begin position="183"/>
        <end position="205"/>
    </location>
</feature>
<comment type="caution">
    <text evidence="3">The sequence shown here is derived from an EMBL/GenBank/DDBJ whole genome shotgun (WGS) entry which is preliminary data.</text>
</comment>
<sequence length="213" mass="22655">MSQPPPSYPVPSGYPPGQPPRPQKYRPSWVWFLAGGALIVLAGLIGVALFVWALWPFFSTDARVPADGRPHVVSVDTDGDRMLWRDDDVFDPGCRVVDTATGEEIPLRPVTSQMTRDLGDGEFVASYRFSPGSGELEVTCAAGVEADPDDATDPDWRMGWGEEVVIGPAPNVGGMVAAMATGVIVPGLLGLAGLAMLVVTGVLWASRPARPRT</sequence>
<keyword evidence="2" id="KW-1133">Transmembrane helix</keyword>
<evidence type="ECO:0000313" key="4">
    <source>
        <dbReference type="Proteomes" id="UP000473525"/>
    </source>
</evidence>
<feature type="region of interest" description="Disordered" evidence="1">
    <location>
        <begin position="1"/>
        <end position="20"/>
    </location>
</feature>
<dbReference type="Proteomes" id="UP000473525">
    <property type="component" value="Unassembled WGS sequence"/>
</dbReference>
<keyword evidence="2" id="KW-0472">Membrane</keyword>
<evidence type="ECO:0000313" key="3">
    <source>
        <dbReference type="EMBL" id="MVQ48328.1"/>
    </source>
</evidence>
<keyword evidence="2" id="KW-0812">Transmembrane</keyword>
<organism evidence="3 4">
    <name type="scientific">Nocardioides agri</name>
    <dbReference type="NCBI Taxonomy" id="2682843"/>
    <lineage>
        <taxon>Bacteria</taxon>
        <taxon>Bacillati</taxon>
        <taxon>Actinomycetota</taxon>
        <taxon>Actinomycetes</taxon>
        <taxon>Propionibacteriales</taxon>
        <taxon>Nocardioidaceae</taxon>
        <taxon>Nocardioides</taxon>
    </lineage>
</organism>
<protein>
    <submittedName>
        <fullName evidence="3">Uncharacterized protein</fullName>
    </submittedName>
</protein>
<dbReference type="SUPFAM" id="SSF82171">
    <property type="entry name" value="DPP6 N-terminal domain-like"/>
    <property type="match status" value="1"/>
</dbReference>
<evidence type="ECO:0000256" key="1">
    <source>
        <dbReference type="SAM" id="MobiDB-lite"/>
    </source>
</evidence>